<feature type="non-terminal residue" evidence="1">
    <location>
        <position position="1"/>
    </location>
</feature>
<dbReference type="InterPro" id="IPR011990">
    <property type="entry name" value="TPR-like_helical_dom_sf"/>
</dbReference>
<name>A0A0F8ZQW7_9ZZZZ</name>
<evidence type="ECO:0008006" key="2">
    <source>
        <dbReference type="Google" id="ProtNLM"/>
    </source>
</evidence>
<dbReference type="Pfam" id="PF12741">
    <property type="entry name" value="SusD-like"/>
    <property type="match status" value="1"/>
</dbReference>
<dbReference type="InterPro" id="IPR024302">
    <property type="entry name" value="SusD-like"/>
</dbReference>
<gene>
    <name evidence="1" type="ORF">LCGC14_2940490</name>
</gene>
<dbReference type="SUPFAM" id="SSF48452">
    <property type="entry name" value="TPR-like"/>
    <property type="match status" value="1"/>
</dbReference>
<proteinExistence type="predicted"/>
<comment type="caution">
    <text evidence="1">The sequence shown here is derived from an EMBL/GenBank/DDBJ whole genome shotgun (WGS) entry which is preliminary data.</text>
</comment>
<organism evidence="1">
    <name type="scientific">marine sediment metagenome</name>
    <dbReference type="NCBI Taxonomy" id="412755"/>
    <lineage>
        <taxon>unclassified sequences</taxon>
        <taxon>metagenomes</taxon>
        <taxon>ecological metagenomes</taxon>
    </lineage>
</organism>
<accession>A0A0F8ZQW7</accession>
<dbReference type="EMBL" id="LAZR01058964">
    <property type="protein sequence ID" value="KKK68794.1"/>
    <property type="molecule type" value="Genomic_DNA"/>
</dbReference>
<evidence type="ECO:0000313" key="1">
    <source>
        <dbReference type="EMBL" id="KKK68794.1"/>
    </source>
</evidence>
<protein>
    <recommendedName>
        <fullName evidence="2">SusD/RagB family nutrient-binding outer membrane lipoprotein</fullName>
    </recommendedName>
</protein>
<dbReference type="AlphaFoldDB" id="A0A0F8ZQW7"/>
<reference evidence="1" key="1">
    <citation type="journal article" date="2015" name="Nature">
        <title>Complex archaea that bridge the gap between prokaryotes and eukaryotes.</title>
        <authorList>
            <person name="Spang A."/>
            <person name="Saw J.H."/>
            <person name="Jorgensen S.L."/>
            <person name="Zaremba-Niedzwiedzka K."/>
            <person name="Martijn J."/>
            <person name="Lind A.E."/>
            <person name="van Eijk R."/>
            <person name="Schleper C."/>
            <person name="Guy L."/>
            <person name="Ettema T.J."/>
        </authorList>
    </citation>
    <scope>NUCLEOTIDE SEQUENCE</scope>
</reference>
<dbReference type="Gene3D" id="1.25.40.390">
    <property type="match status" value="1"/>
</dbReference>
<sequence length="135" mass="15044">VRGWISGNPTVYYNTGVRAHMELMVQYDTASEIPAADIDTYLAENPLNPANALEQIGEQYWVACFLNGPEAFANFRRTGFPVLTPNSYPSQDISGDFINRLTYPNSEVATNSSNLSEAVSRMGADNLDTKVWWDE</sequence>